<dbReference type="EMBL" id="BAIQ01000038">
    <property type="protein sequence ID" value="GAE16588.1"/>
    <property type="molecule type" value="Genomic_DNA"/>
</dbReference>
<proteinExistence type="predicted"/>
<protein>
    <submittedName>
        <fullName evidence="1">Uncharacterized protein</fullName>
    </submittedName>
</protein>
<evidence type="ECO:0000313" key="2">
    <source>
        <dbReference type="Proteomes" id="UP000018861"/>
    </source>
</evidence>
<dbReference type="Proteomes" id="UP000018861">
    <property type="component" value="Unassembled WGS sequence"/>
</dbReference>
<evidence type="ECO:0000313" key="1">
    <source>
        <dbReference type="EMBL" id="GAE16588.1"/>
    </source>
</evidence>
<organism evidence="1 2">
    <name type="scientific">Bacteroides pyogenes JCM 6292</name>
    <dbReference type="NCBI Taxonomy" id="1235809"/>
    <lineage>
        <taxon>Bacteria</taxon>
        <taxon>Pseudomonadati</taxon>
        <taxon>Bacteroidota</taxon>
        <taxon>Bacteroidia</taxon>
        <taxon>Bacteroidales</taxon>
        <taxon>Bacteroidaceae</taxon>
        <taxon>Bacteroides</taxon>
    </lineage>
</organism>
<sequence>MLRFETFAGALLKGESLFRKERIIFYQNANRCLSKGKSLLAESTHRIVTEATLRQQESASCTVKHGDGLLTTAIKTASISQQ</sequence>
<dbReference type="AlphaFoldDB" id="W4PB15"/>
<gene>
    <name evidence="1" type="ORF">JCM6292_3041</name>
</gene>
<reference evidence="1 2" key="1">
    <citation type="journal article" date="2014" name="Genome Announc.">
        <title>Draft Genome Sequences of Three Strains of Bacteroides pyogenes Isolated from a Cat and Swine.</title>
        <authorList>
            <person name="Sakamoto M."/>
            <person name="Oshima K."/>
            <person name="Suda W."/>
            <person name="Kitamura K."/>
            <person name="Iida T."/>
            <person name="Hattori M."/>
            <person name="Ohkuma M."/>
        </authorList>
    </citation>
    <scope>NUCLEOTIDE SEQUENCE [LARGE SCALE GENOMIC DNA]</scope>
    <source>
        <strain evidence="1 2">JCM 6292</strain>
    </source>
</reference>
<accession>W4PB15</accession>
<name>W4PB15_9BACE</name>
<comment type="caution">
    <text evidence="1">The sequence shown here is derived from an EMBL/GenBank/DDBJ whole genome shotgun (WGS) entry which is preliminary data.</text>
</comment>